<gene>
    <name evidence="6" type="ORF">PY650_36275</name>
</gene>
<comment type="caution">
    <text evidence="6">The sequence shown here is derived from an EMBL/GenBank/DDBJ whole genome shotgun (WGS) entry which is preliminary data.</text>
</comment>
<keyword evidence="3" id="KW-0238">DNA-binding</keyword>
<reference evidence="6" key="1">
    <citation type="submission" date="2023-06" db="EMBL/GenBank/DDBJ databases">
        <title>Phylogenetic Diversity of Rhizobium strains.</title>
        <authorList>
            <person name="Moura F.T."/>
            <person name="Helene L.C.F."/>
            <person name="Hungria M."/>
        </authorList>
    </citation>
    <scope>NUCLEOTIDE SEQUENCE</scope>
    <source>
        <strain evidence="6">CCGE524</strain>
    </source>
</reference>
<dbReference type="SUPFAM" id="SSF56349">
    <property type="entry name" value="DNA breaking-rejoining enzymes"/>
    <property type="match status" value="1"/>
</dbReference>
<accession>A0ABT7KQJ1</accession>
<dbReference type="PANTHER" id="PTHR30349">
    <property type="entry name" value="PHAGE INTEGRASE-RELATED"/>
    <property type="match status" value="1"/>
</dbReference>
<dbReference type="PANTHER" id="PTHR30349:SF41">
    <property type="entry name" value="INTEGRASE_RECOMBINASE PROTEIN MJ0367-RELATED"/>
    <property type="match status" value="1"/>
</dbReference>
<evidence type="ECO:0000259" key="5">
    <source>
        <dbReference type="PROSITE" id="PS51898"/>
    </source>
</evidence>
<name>A0ABT7KQJ1_9HYPH</name>
<keyword evidence="4" id="KW-0233">DNA recombination</keyword>
<evidence type="ECO:0000256" key="4">
    <source>
        <dbReference type="ARBA" id="ARBA00023172"/>
    </source>
</evidence>
<dbReference type="InterPro" id="IPR011010">
    <property type="entry name" value="DNA_brk_join_enz"/>
</dbReference>
<dbReference type="RefSeq" id="WP_285884905.1">
    <property type="nucleotide sequence ID" value="NZ_JARFYN010000131.1"/>
</dbReference>
<evidence type="ECO:0000256" key="1">
    <source>
        <dbReference type="ARBA" id="ARBA00008857"/>
    </source>
</evidence>
<keyword evidence="7" id="KW-1185">Reference proteome</keyword>
<dbReference type="PROSITE" id="PS51898">
    <property type="entry name" value="TYR_RECOMBINASE"/>
    <property type="match status" value="1"/>
</dbReference>
<dbReference type="Pfam" id="PF00589">
    <property type="entry name" value="Phage_integrase"/>
    <property type="match status" value="1"/>
</dbReference>
<dbReference type="InterPro" id="IPR002104">
    <property type="entry name" value="Integrase_catalytic"/>
</dbReference>
<dbReference type="Gene3D" id="1.10.443.10">
    <property type="entry name" value="Intergrase catalytic core"/>
    <property type="match status" value="1"/>
</dbReference>
<keyword evidence="2" id="KW-0229">DNA integration</keyword>
<dbReference type="InterPro" id="IPR050090">
    <property type="entry name" value="Tyrosine_recombinase_XerCD"/>
</dbReference>
<organism evidence="6 7">
    <name type="scientific">Rhizobium calliandrae</name>
    <dbReference type="NCBI Taxonomy" id="1312182"/>
    <lineage>
        <taxon>Bacteria</taxon>
        <taxon>Pseudomonadati</taxon>
        <taxon>Pseudomonadota</taxon>
        <taxon>Alphaproteobacteria</taxon>
        <taxon>Hyphomicrobiales</taxon>
        <taxon>Rhizobiaceae</taxon>
        <taxon>Rhizobium/Agrobacterium group</taxon>
        <taxon>Rhizobium</taxon>
    </lineage>
</organism>
<comment type="similarity">
    <text evidence="1">Belongs to the 'phage' integrase family.</text>
</comment>
<evidence type="ECO:0000256" key="2">
    <source>
        <dbReference type="ARBA" id="ARBA00022908"/>
    </source>
</evidence>
<dbReference type="EMBL" id="JARFYN010000131">
    <property type="protein sequence ID" value="MDL2410892.1"/>
    <property type="molecule type" value="Genomic_DNA"/>
</dbReference>
<proteinExistence type="inferred from homology"/>
<evidence type="ECO:0000313" key="6">
    <source>
        <dbReference type="EMBL" id="MDL2410892.1"/>
    </source>
</evidence>
<sequence>MINARTMLSLAEDYLSERRALGFKLRMEGHYITAFALFADQHGHRGPLTNGVVLNWVQGQAKKATPLSWARRLEVLRPFARYLTRVDPDTEFPETAIFGRAHRRLTPHIYSEQEICDLVAAASRLTPKGGLRPATYATIFGLIAATGLRRSEALQLRYGDINLDSAVLTIRNTKFRKSRHVPMHATVVAALRRYLEVRARHGALSKDSPLFLSSEGGFIAERRINKIFQKLRTKLGWAPRGGHREVRIHDLRHTFICRRVQLWHEHGADIDNRMAALSTYVGHAKISDTYWYLTAVPELMAVSGRRFELFAANVGGDYRV</sequence>
<evidence type="ECO:0000313" key="7">
    <source>
        <dbReference type="Proteomes" id="UP001172630"/>
    </source>
</evidence>
<evidence type="ECO:0000256" key="3">
    <source>
        <dbReference type="ARBA" id="ARBA00023125"/>
    </source>
</evidence>
<dbReference type="Proteomes" id="UP001172630">
    <property type="component" value="Unassembled WGS sequence"/>
</dbReference>
<feature type="domain" description="Tyr recombinase" evidence="5">
    <location>
        <begin position="104"/>
        <end position="305"/>
    </location>
</feature>
<dbReference type="InterPro" id="IPR013762">
    <property type="entry name" value="Integrase-like_cat_sf"/>
</dbReference>
<protein>
    <submittedName>
        <fullName evidence="6">Tyrosine-type recombinase/integrase</fullName>
    </submittedName>
</protein>